<organism evidence="1 2">
    <name type="scientific">Vallitalea maricola</name>
    <dbReference type="NCBI Taxonomy" id="3074433"/>
    <lineage>
        <taxon>Bacteria</taxon>
        <taxon>Bacillati</taxon>
        <taxon>Bacillota</taxon>
        <taxon>Clostridia</taxon>
        <taxon>Lachnospirales</taxon>
        <taxon>Vallitaleaceae</taxon>
        <taxon>Vallitalea</taxon>
    </lineage>
</organism>
<sequence>MNNLFKKQDAEYIYDNYEYKKYTSREYITERIQKDSSLGIIEDDRLVGWIMIHDDGAIGMLNVLLAYRKKGYGYELTLAIKEVRQLRKKPFLHIEEDNIKSTKLALKLDLEKIEEFIGLN</sequence>
<protein>
    <submittedName>
        <fullName evidence="1">Uncharacterized protein</fullName>
    </submittedName>
</protein>
<evidence type="ECO:0000313" key="2">
    <source>
        <dbReference type="Proteomes" id="UP001374599"/>
    </source>
</evidence>
<reference evidence="1" key="1">
    <citation type="submission" date="2023-09" db="EMBL/GenBank/DDBJ databases">
        <title>Vallitalea sediminicola and Vallitalea maricola sp. nov., anaerobic bacteria isolated from marine sediment.</title>
        <authorList>
            <person name="Hirano S."/>
            <person name="Maeda A."/>
            <person name="Terahara T."/>
            <person name="Mori K."/>
            <person name="Hamada M."/>
            <person name="Matsumoto R."/>
            <person name="Kobayashi T."/>
        </authorList>
    </citation>
    <scope>NUCLEOTIDE SEQUENCE</scope>
    <source>
        <strain evidence="1">AN17-2</strain>
    </source>
</reference>
<gene>
    <name evidence="1" type="ORF">AN2V17_28030</name>
</gene>
<keyword evidence="2" id="KW-1185">Reference proteome</keyword>
<evidence type="ECO:0000313" key="1">
    <source>
        <dbReference type="EMBL" id="GMQ63569.1"/>
    </source>
</evidence>
<comment type="caution">
    <text evidence="1">The sequence shown here is derived from an EMBL/GenBank/DDBJ whole genome shotgun (WGS) entry which is preliminary data.</text>
</comment>
<dbReference type="EMBL" id="BTPU01000046">
    <property type="protein sequence ID" value="GMQ63569.1"/>
    <property type="molecule type" value="Genomic_DNA"/>
</dbReference>
<accession>A0ACB5ULZ2</accession>
<dbReference type="Proteomes" id="UP001374599">
    <property type="component" value="Unassembled WGS sequence"/>
</dbReference>
<proteinExistence type="predicted"/>
<name>A0ACB5ULZ2_9FIRM</name>